<protein>
    <submittedName>
        <fullName evidence="6">Tomoregulin-2</fullName>
    </submittedName>
</protein>
<dbReference type="GO" id="GO:0030154">
    <property type="term" value="P:cell differentiation"/>
    <property type="evidence" value="ECO:0007669"/>
    <property type="project" value="TreeGrafter"/>
</dbReference>
<dbReference type="AlphaFoldDB" id="A0A4Z2INM5"/>
<dbReference type="GO" id="GO:0005576">
    <property type="term" value="C:extracellular region"/>
    <property type="evidence" value="ECO:0007669"/>
    <property type="project" value="TreeGrafter"/>
</dbReference>
<dbReference type="InterPro" id="IPR050653">
    <property type="entry name" value="Prot_Inhib_GrowthFact_Antg"/>
</dbReference>
<evidence type="ECO:0000313" key="7">
    <source>
        <dbReference type="Proteomes" id="UP000314294"/>
    </source>
</evidence>
<keyword evidence="2" id="KW-0722">Serine protease inhibitor</keyword>
<sequence length="243" mass="26735">MKTRRVSRLDSFYVWQSERDGADAPSEACVRHAGSSFAPTHRRLTGGGCEPPPVSAPPLRGDGGLRISHPPTAPLLSTRNKQQKKRRRKKKAGKIKRCGVGIFHSKKTALVKTRGVLPGRFPLRCIMPGAKRESPAFCRRSNTKTISTNTRRVQPVTSSLSSLPLSVVTYGNPHPQFSCRHCNNDYAPVCGSNNHNYQNECFLHRDACKQQSEVLIVSEGACPAGTCVPHRHGAHSGLHTRTR</sequence>
<dbReference type="Proteomes" id="UP000314294">
    <property type="component" value="Unassembled WGS sequence"/>
</dbReference>
<reference evidence="6 7" key="1">
    <citation type="submission" date="2019-03" db="EMBL/GenBank/DDBJ databases">
        <title>First draft genome of Liparis tanakae, snailfish: a comprehensive survey of snailfish specific genes.</title>
        <authorList>
            <person name="Kim W."/>
            <person name="Song I."/>
            <person name="Jeong J.-H."/>
            <person name="Kim D."/>
            <person name="Kim S."/>
            <person name="Ryu S."/>
            <person name="Song J.Y."/>
            <person name="Lee S.K."/>
        </authorList>
    </citation>
    <scope>NUCLEOTIDE SEQUENCE [LARGE SCALE GENOMIC DNA]</scope>
    <source>
        <tissue evidence="6">Muscle</tissue>
    </source>
</reference>
<keyword evidence="1" id="KW-0646">Protease inhibitor</keyword>
<accession>A0A4Z2INM5</accession>
<comment type="caution">
    <text evidence="6">The sequence shown here is derived from an EMBL/GenBank/DDBJ whole genome shotgun (WGS) entry which is preliminary data.</text>
</comment>
<dbReference type="SMART" id="SM00280">
    <property type="entry name" value="KAZAL"/>
    <property type="match status" value="1"/>
</dbReference>
<evidence type="ECO:0000256" key="4">
    <source>
        <dbReference type="SAM" id="MobiDB-lite"/>
    </source>
</evidence>
<evidence type="ECO:0000256" key="3">
    <source>
        <dbReference type="ARBA" id="ARBA00023157"/>
    </source>
</evidence>
<name>A0A4Z2INM5_9TELE</name>
<feature type="region of interest" description="Disordered" evidence="4">
    <location>
        <begin position="40"/>
        <end position="94"/>
    </location>
</feature>
<dbReference type="InterPro" id="IPR002350">
    <property type="entry name" value="Kazal_dom"/>
</dbReference>
<keyword evidence="7" id="KW-1185">Reference proteome</keyword>
<keyword evidence="3" id="KW-1015">Disulfide bond</keyword>
<feature type="domain" description="Kazal-like" evidence="5">
    <location>
        <begin position="173"/>
        <end position="224"/>
    </location>
</feature>
<dbReference type="EMBL" id="SRLO01000064">
    <property type="protein sequence ID" value="TNN79485.1"/>
    <property type="molecule type" value="Genomic_DNA"/>
</dbReference>
<feature type="compositionally biased region" description="Basic residues" evidence="4">
    <location>
        <begin position="81"/>
        <end position="94"/>
    </location>
</feature>
<dbReference type="PROSITE" id="PS51465">
    <property type="entry name" value="KAZAL_2"/>
    <property type="match status" value="1"/>
</dbReference>
<evidence type="ECO:0000313" key="6">
    <source>
        <dbReference type="EMBL" id="TNN79485.1"/>
    </source>
</evidence>
<evidence type="ECO:0000259" key="5">
    <source>
        <dbReference type="PROSITE" id="PS51465"/>
    </source>
</evidence>
<evidence type="ECO:0000256" key="2">
    <source>
        <dbReference type="ARBA" id="ARBA00022900"/>
    </source>
</evidence>
<dbReference type="SUPFAM" id="SSF100895">
    <property type="entry name" value="Kazal-type serine protease inhibitors"/>
    <property type="match status" value="1"/>
</dbReference>
<evidence type="ECO:0000256" key="1">
    <source>
        <dbReference type="ARBA" id="ARBA00022690"/>
    </source>
</evidence>
<dbReference type="PANTHER" id="PTHR10913">
    <property type="entry name" value="FOLLISTATIN-RELATED"/>
    <property type="match status" value="1"/>
</dbReference>
<gene>
    <name evidence="6" type="primary">TMEFF2_0</name>
    <name evidence="6" type="ORF">EYF80_010299</name>
</gene>
<dbReference type="CDD" id="cd00104">
    <property type="entry name" value="KAZAL_FS"/>
    <property type="match status" value="1"/>
</dbReference>
<dbReference type="PANTHER" id="PTHR10913:SF45">
    <property type="entry name" value="FOLLISTATIN, ISOFORM A-RELATED"/>
    <property type="match status" value="1"/>
</dbReference>
<dbReference type="InterPro" id="IPR036058">
    <property type="entry name" value="Kazal_dom_sf"/>
</dbReference>
<organism evidence="6 7">
    <name type="scientific">Liparis tanakae</name>
    <name type="common">Tanaka's snailfish</name>
    <dbReference type="NCBI Taxonomy" id="230148"/>
    <lineage>
        <taxon>Eukaryota</taxon>
        <taxon>Metazoa</taxon>
        <taxon>Chordata</taxon>
        <taxon>Craniata</taxon>
        <taxon>Vertebrata</taxon>
        <taxon>Euteleostomi</taxon>
        <taxon>Actinopterygii</taxon>
        <taxon>Neopterygii</taxon>
        <taxon>Teleostei</taxon>
        <taxon>Neoteleostei</taxon>
        <taxon>Acanthomorphata</taxon>
        <taxon>Eupercaria</taxon>
        <taxon>Perciformes</taxon>
        <taxon>Cottioidei</taxon>
        <taxon>Cottales</taxon>
        <taxon>Liparidae</taxon>
        <taxon>Liparis</taxon>
    </lineage>
</organism>
<dbReference type="Gene3D" id="3.30.60.30">
    <property type="match status" value="1"/>
</dbReference>
<proteinExistence type="predicted"/>
<dbReference type="OrthoDB" id="328123at2759"/>
<dbReference type="Pfam" id="PF07648">
    <property type="entry name" value="Kazal_2"/>
    <property type="match status" value="1"/>
</dbReference>